<dbReference type="GO" id="GO:0005886">
    <property type="term" value="C:plasma membrane"/>
    <property type="evidence" value="ECO:0007669"/>
    <property type="project" value="UniProtKB-SubCell"/>
</dbReference>
<dbReference type="InterPro" id="IPR003594">
    <property type="entry name" value="HATPase_dom"/>
</dbReference>
<evidence type="ECO:0000256" key="15">
    <source>
        <dbReference type="PROSITE-ProRule" id="PRU00169"/>
    </source>
</evidence>
<keyword evidence="4" id="KW-1003">Cell membrane</keyword>
<evidence type="ECO:0000313" key="20">
    <source>
        <dbReference type="EMBL" id="KVV43763.1"/>
    </source>
</evidence>
<dbReference type="InterPro" id="IPR001789">
    <property type="entry name" value="Sig_transdc_resp-reg_receiver"/>
</dbReference>
<evidence type="ECO:0000256" key="5">
    <source>
        <dbReference type="ARBA" id="ARBA00022519"/>
    </source>
</evidence>
<dbReference type="SMART" id="SM00448">
    <property type="entry name" value="REC"/>
    <property type="match status" value="1"/>
</dbReference>
<comment type="caution">
    <text evidence="20">The sequence shown here is derived from an EMBL/GenBank/DDBJ whole genome shotgun (WGS) entry which is preliminary data.</text>
</comment>
<dbReference type="InterPro" id="IPR008207">
    <property type="entry name" value="Sig_transdc_His_kin_Hpt_dom"/>
</dbReference>
<dbReference type="Gene3D" id="1.10.287.130">
    <property type="match status" value="1"/>
</dbReference>
<evidence type="ECO:0000256" key="3">
    <source>
        <dbReference type="ARBA" id="ARBA00012438"/>
    </source>
</evidence>
<dbReference type="AlphaFoldDB" id="A0A106DQ77"/>
<evidence type="ECO:0000256" key="13">
    <source>
        <dbReference type="ARBA" id="ARBA00023136"/>
    </source>
</evidence>
<evidence type="ECO:0000256" key="7">
    <source>
        <dbReference type="ARBA" id="ARBA00022679"/>
    </source>
</evidence>
<evidence type="ECO:0000256" key="6">
    <source>
        <dbReference type="ARBA" id="ARBA00022553"/>
    </source>
</evidence>
<dbReference type="InterPro" id="IPR011006">
    <property type="entry name" value="CheY-like_superfamily"/>
</dbReference>
<dbReference type="Pfam" id="PF01627">
    <property type="entry name" value="Hpt"/>
    <property type="match status" value="1"/>
</dbReference>
<reference evidence="20 21" key="1">
    <citation type="submission" date="2015-11" db="EMBL/GenBank/DDBJ databases">
        <title>Expanding the genomic diversity of Burkholderia species for the development of highly accurate diagnostics.</title>
        <authorList>
            <person name="Sahl J."/>
            <person name="Keim P."/>
            <person name="Wagner D."/>
        </authorList>
    </citation>
    <scope>NUCLEOTIDE SEQUENCE [LARGE SCALE GENOMIC DNA]</scope>
    <source>
        <strain evidence="20 21">MSMB1301WGS</strain>
    </source>
</reference>
<dbReference type="SUPFAM" id="SSF55874">
    <property type="entry name" value="ATPase domain of HSP90 chaperone/DNA topoisomerase II/histidine kinase"/>
    <property type="match status" value="1"/>
</dbReference>
<dbReference type="PANTHER" id="PTHR43047">
    <property type="entry name" value="TWO-COMPONENT HISTIDINE PROTEIN KINASE"/>
    <property type="match status" value="1"/>
</dbReference>
<keyword evidence="10" id="KW-0067">ATP-binding</keyword>
<feature type="domain" description="Histidine kinase" evidence="17">
    <location>
        <begin position="522"/>
        <end position="743"/>
    </location>
</feature>
<dbReference type="InterPro" id="IPR003661">
    <property type="entry name" value="HisK_dim/P_dom"/>
</dbReference>
<evidence type="ECO:0000256" key="12">
    <source>
        <dbReference type="ARBA" id="ARBA00023012"/>
    </source>
</evidence>
<dbReference type="Proteomes" id="UP000062317">
    <property type="component" value="Unassembled WGS sequence"/>
</dbReference>
<accession>A0A106DQ77</accession>
<dbReference type="SMART" id="SM00388">
    <property type="entry name" value="HisKA"/>
    <property type="match status" value="1"/>
</dbReference>
<feature type="domain" description="Response regulatory" evidence="18">
    <location>
        <begin position="768"/>
        <end position="882"/>
    </location>
</feature>
<dbReference type="Pfam" id="PF00512">
    <property type="entry name" value="HisKA"/>
    <property type="match status" value="1"/>
</dbReference>
<dbReference type="SUPFAM" id="SSF52172">
    <property type="entry name" value="CheY-like"/>
    <property type="match status" value="1"/>
</dbReference>
<dbReference type="InterPro" id="IPR036097">
    <property type="entry name" value="HisK_dim/P_sf"/>
</dbReference>
<evidence type="ECO:0000256" key="16">
    <source>
        <dbReference type="SAM" id="Phobius"/>
    </source>
</evidence>
<sequence length="1007" mass="108131">MLSRFRTHQQILLFSGAGVLTFFILLTFGLSLTGALRSYIGDERQTFSRDQALVLDRVYVSAVRVRLAAVQGETGWEASGLADPEVRRRFDAHGGQMIFPSTEDVNLPLLLRLPGAPGSPDDQMRRILMYAKGPAGFSRHQMKSQSEAQYMSWQAKGYVVFPSMSVVGLSPLPDLSDPRVAGAIADRARLARYYLAGLDTVDQWAVPREGARELHWLSPEPDPVTGQTYYRVAAGMFEGSRLFGVVVGQYMPERLIESIVPGSFAGTYMIVDARGVPVVSTSAPPLGNAAIRQVLAEQSANASSQLTERYADGAMTISMPLARSGWSLVYVLPRNVIVKTVARRIAGTASATALALVLLWTFVILFNRKVVAPLFERSERVFDSEHLSRTLIETAPVGLALVNVSDNTVLLESAHMLALEARVGARDGTLIGDVLKRHAPATFLEQRGSRAATADLQLSLPGDDGGMIDLAAKLTPAHYQGRPVVVAAFSDVTAERRLARQLTAAKQAADSANAAKTAFLAAMSHEIRTPLNAILGHLELLERLPQAAPVAARVRTVASSSRALLDVLNDILDFSKVEAGEMSFESIRFDLPRLISEAVAMLMPLAQRKGLALTWSIDPALPSHYVGDPGRIRQIVVNLVGNAIKFTDDGHVSIDVRAGGGEPPASPVVIDVTDTGIGIAADRQAHIFDAFDQADVSITRRFGGTGLGLALCKRIAESMGGAIAVDSEVGRGSTFTVTVPISPDDDMAVDVEAEGGTPSEDADMRGVHVLVAEDHEVNRELIRDQLDALGYTYDIVENGLVALRYFNERHYDLVLTDLAMPAMDGYTLATCLRAQGARTPIIAITADVTAANTRRAQEAGISGVLLKPMSLASIDAVARKHLKLAADPHAAAAIVAAAERSIVLSPSLVAALDQRTEESLLAIDEAMAHGDWETVGSRIHSIKGAFAMIHEQAVVDACVRLEAVIRHAQDVDGREASDALAEVRTNVTSVLERIATDHKSRHAGASD</sequence>
<dbReference type="GO" id="GO:0000155">
    <property type="term" value="F:phosphorelay sensor kinase activity"/>
    <property type="evidence" value="ECO:0007669"/>
    <property type="project" value="InterPro"/>
</dbReference>
<name>A0A106DQ77_9BURK</name>
<gene>
    <name evidence="20" type="ORF">WT27_09720</name>
</gene>
<comment type="subcellular location">
    <subcellularLocation>
        <location evidence="2">Cell inner membrane</location>
        <topology evidence="2">Multi-pass membrane protein</topology>
    </subcellularLocation>
</comment>
<organism evidence="20 21">
    <name type="scientific">Burkholderia territorii</name>
    <dbReference type="NCBI Taxonomy" id="1503055"/>
    <lineage>
        <taxon>Bacteria</taxon>
        <taxon>Pseudomonadati</taxon>
        <taxon>Pseudomonadota</taxon>
        <taxon>Betaproteobacteria</taxon>
        <taxon>Burkholderiales</taxon>
        <taxon>Burkholderiaceae</taxon>
        <taxon>Burkholderia</taxon>
        <taxon>Burkholderia cepacia complex</taxon>
    </lineage>
</organism>
<dbReference type="Pfam" id="PF00072">
    <property type="entry name" value="Response_reg"/>
    <property type="match status" value="1"/>
</dbReference>
<keyword evidence="8 16" id="KW-0812">Transmembrane</keyword>
<protein>
    <recommendedName>
        <fullName evidence="3">histidine kinase</fullName>
        <ecNumber evidence="3">2.7.13.3</ecNumber>
    </recommendedName>
</protein>
<keyword evidence="9 20" id="KW-0418">Kinase</keyword>
<dbReference type="PROSITE" id="PS50894">
    <property type="entry name" value="HPT"/>
    <property type="match status" value="1"/>
</dbReference>
<evidence type="ECO:0000256" key="14">
    <source>
        <dbReference type="PROSITE-ProRule" id="PRU00110"/>
    </source>
</evidence>
<evidence type="ECO:0000259" key="17">
    <source>
        <dbReference type="PROSITE" id="PS50109"/>
    </source>
</evidence>
<dbReference type="CDD" id="cd00082">
    <property type="entry name" value="HisKA"/>
    <property type="match status" value="1"/>
</dbReference>
<dbReference type="InterPro" id="IPR004358">
    <property type="entry name" value="Sig_transdc_His_kin-like_C"/>
</dbReference>
<dbReference type="PRINTS" id="PR00344">
    <property type="entry name" value="BCTRLSENSOR"/>
</dbReference>
<dbReference type="InterPro" id="IPR036641">
    <property type="entry name" value="HPT_dom_sf"/>
</dbReference>
<dbReference type="SMART" id="SM00387">
    <property type="entry name" value="HATPase_c"/>
    <property type="match status" value="1"/>
</dbReference>
<keyword evidence="11 16" id="KW-1133">Transmembrane helix</keyword>
<dbReference type="Pfam" id="PF02518">
    <property type="entry name" value="HATPase_c"/>
    <property type="match status" value="1"/>
</dbReference>
<dbReference type="InterPro" id="IPR036890">
    <property type="entry name" value="HATPase_C_sf"/>
</dbReference>
<dbReference type="PROSITE" id="PS50109">
    <property type="entry name" value="HIS_KIN"/>
    <property type="match status" value="1"/>
</dbReference>
<dbReference type="Gene3D" id="3.30.565.10">
    <property type="entry name" value="Histidine kinase-like ATPase, C-terminal domain"/>
    <property type="match status" value="1"/>
</dbReference>
<feature type="modified residue" description="4-aspartylphosphate" evidence="15">
    <location>
        <position position="817"/>
    </location>
</feature>
<dbReference type="CDD" id="cd17546">
    <property type="entry name" value="REC_hyHK_CKI1_RcsC-like"/>
    <property type="match status" value="1"/>
</dbReference>
<dbReference type="Gene3D" id="1.20.120.160">
    <property type="entry name" value="HPT domain"/>
    <property type="match status" value="1"/>
</dbReference>
<keyword evidence="5" id="KW-0997">Cell inner membrane</keyword>
<feature type="transmembrane region" description="Helical" evidence="16">
    <location>
        <begin position="12"/>
        <end position="36"/>
    </location>
</feature>
<dbReference type="Gene3D" id="3.40.50.2300">
    <property type="match status" value="1"/>
</dbReference>
<dbReference type="SUPFAM" id="SSF47384">
    <property type="entry name" value="Homodimeric domain of signal transducing histidine kinase"/>
    <property type="match status" value="1"/>
</dbReference>
<proteinExistence type="predicted"/>
<dbReference type="InterPro" id="IPR005467">
    <property type="entry name" value="His_kinase_dom"/>
</dbReference>
<evidence type="ECO:0000256" key="9">
    <source>
        <dbReference type="ARBA" id="ARBA00022777"/>
    </source>
</evidence>
<evidence type="ECO:0000256" key="8">
    <source>
        <dbReference type="ARBA" id="ARBA00022692"/>
    </source>
</evidence>
<evidence type="ECO:0000256" key="11">
    <source>
        <dbReference type="ARBA" id="ARBA00022989"/>
    </source>
</evidence>
<evidence type="ECO:0000259" key="18">
    <source>
        <dbReference type="PROSITE" id="PS50110"/>
    </source>
</evidence>
<evidence type="ECO:0000256" key="2">
    <source>
        <dbReference type="ARBA" id="ARBA00004429"/>
    </source>
</evidence>
<dbReference type="PANTHER" id="PTHR43047:SF78">
    <property type="entry name" value="SENSORY_REGULATORY PROTEIN RPFC"/>
    <property type="match status" value="1"/>
</dbReference>
<keyword evidence="12" id="KW-0902">Two-component regulatory system</keyword>
<dbReference type="PROSITE" id="PS50110">
    <property type="entry name" value="RESPONSE_REGULATORY"/>
    <property type="match status" value="1"/>
</dbReference>
<dbReference type="FunFam" id="3.30.565.10:FF:000078">
    <property type="entry name" value="Two-component sensor histidine kinase"/>
    <property type="match status" value="1"/>
</dbReference>
<evidence type="ECO:0000313" key="21">
    <source>
        <dbReference type="Proteomes" id="UP000062317"/>
    </source>
</evidence>
<keyword evidence="10" id="KW-0547">Nucleotide-binding</keyword>
<dbReference type="EC" id="2.7.13.3" evidence="3"/>
<evidence type="ECO:0000256" key="1">
    <source>
        <dbReference type="ARBA" id="ARBA00000085"/>
    </source>
</evidence>
<dbReference type="SUPFAM" id="SSF47226">
    <property type="entry name" value="Histidine-containing phosphotransfer domain, HPT domain"/>
    <property type="match status" value="1"/>
</dbReference>
<evidence type="ECO:0000256" key="4">
    <source>
        <dbReference type="ARBA" id="ARBA00022475"/>
    </source>
</evidence>
<feature type="domain" description="HPt" evidence="19">
    <location>
        <begin position="901"/>
        <end position="1001"/>
    </location>
</feature>
<comment type="catalytic activity">
    <reaction evidence="1">
        <text>ATP + protein L-histidine = ADP + protein N-phospho-L-histidine.</text>
        <dbReference type="EC" id="2.7.13.3"/>
    </reaction>
</comment>
<feature type="modified residue" description="Phosphohistidine" evidence="14">
    <location>
        <position position="940"/>
    </location>
</feature>
<keyword evidence="21" id="KW-1185">Reference proteome</keyword>
<keyword evidence="7" id="KW-0808">Transferase</keyword>
<dbReference type="CDD" id="cd16922">
    <property type="entry name" value="HATPase_EvgS-ArcB-TorS-like"/>
    <property type="match status" value="1"/>
</dbReference>
<evidence type="ECO:0000259" key="19">
    <source>
        <dbReference type="PROSITE" id="PS50894"/>
    </source>
</evidence>
<keyword evidence="13 16" id="KW-0472">Membrane</keyword>
<evidence type="ECO:0000256" key="10">
    <source>
        <dbReference type="ARBA" id="ARBA00022840"/>
    </source>
</evidence>
<keyword evidence="6 15" id="KW-0597">Phosphoprotein</keyword>
<dbReference type="EMBL" id="LPEQ01000098">
    <property type="protein sequence ID" value="KVV43763.1"/>
    <property type="molecule type" value="Genomic_DNA"/>
</dbReference>
<feature type="transmembrane region" description="Helical" evidence="16">
    <location>
        <begin position="345"/>
        <end position="366"/>
    </location>
</feature>